<dbReference type="RefSeq" id="WP_067030110.1">
    <property type="nucleotide sequence ID" value="NZ_FLRA01000001.1"/>
</dbReference>
<evidence type="ECO:0000313" key="5">
    <source>
        <dbReference type="Proteomes" id="UP000092871"/>
    </source>
</evidence>
<keyword evidence="4" id="KW-1185">Reference proteome</keyword>
<name>A0A1C3JLJ1_9GAMM</name>
<keyword evidence="1" id="KW-0812">Transmembrane</keyword>
<dbReference type="Proteomes" id="UP000092840">
    <property type="component" value="Unassembled WGS sequence"/>
</dbReference>
<accession>A0A1C3JLJ1</accession>
<feature type="transmembrane region" description="Helical" evidence="1">
    <location>
        <begin position="51"/>
        <end position="71"/>
    </location>
</feature>
<organism evidence="2 5">
    <name type="scientific">Marinomonas gallaica</name>
    <dbReference type="NCBI Taxonomy" id="1806667"/>
    <lineage>
        <taxon>Bacteria</taxon>
        <taxon>Pseudomonadati</taxon>
        <taxon>Pseudomonadota</taxon>
        <taxon>Gammaproteobacteria</taxon>
        <taxon>Oceanospirillales</taxon>
        <taxon>Oceanospirillaceae</taxon>
        <taxon>Marinomonas</taxon>
    </lineage>
</organism>
<dbReference type="AlphaFoldDB" id="A0A1C3JLJ1"/>
<gene>
    <name evidence="2" type="ORF">MGA5115_00079</name>
    <name evidence="3" type="ORF">MGA5116_01640</name>
</gene>
<evidence type="ECO:0008006" key="6">
    <source>
        <dbReference type="Google" id="ProtNLM"/>
    </source>
</evidence>
<keyword evidence="1" id="KW-1133">Transmembrane helix</keyword>
<reference evidence="3 4" key="2">
    <citation type="submission" date="2016-06" db="EMBL/GenBank/DDBJ databases">
        <authorList>
            <person name="Rodrigo-Torres L."/>
            <person name="Arahal D.R."/>
        </authorList>
    </citation>
    <scope>NUCLEOTIDE SEQUENCE [LARGE SCALE GENOMIC DNA]</scope>
    <source>
        <strain evidence="3 4">CECT 5116</strain>
    </source>
</reference>
<evidence type="ECO:0000313" key="4">
    <source>
        <dbReference type="Proteomes" id="UP000092840"/>
    </source>
</evidence>
<proteinExistence type="predicted"/>
<dbReference type="EMBL" id="FLRA01000001">
    <property type="protein sequence ID" value="SBT16005.1"/>
    <property type="molecule type" value="Genomic_DNA"/>
</dbReference>
<evidence type="ECO:0000256" key="1">
    <source>
        <dbReference type="SAM" id="Phobius"/>
    </source>
</evidence>
<evidence type="ECO:0000313" key="2">
    <source>
        <dbReference type="EMBL" id="SBT16005.1"/>
    </source>
</evidence>
<protein>
    <recommendedName>
        <fullName evidence="6">Iron uptake protein</fullName>
    </recommendedName>
</protein>
<reference evidence="2 5" key="1">
    <citation type="submission" date="2016-06" db="EMBL/GenBank/DDBJ databases">
        <authorList>
            <person name="Kjaerup R.B."/>
            <person name="Dalgaard T.S."/>
            <person name="Juul-Madsen H.R."/>
        </authorList>
    </citation>
    <scope>NUCLEOTIDE SEQUENCE [LARGE SCALE GENOMIC DNA]</scope>
    <source>
        <strain evidence="2 5">CECT 5115</strain>
    </source>
</reference>
<evidence type="ECO:0000313" key="3">
    <source>
        <dbReference type="EMBL" id="SBT21053.1"/>
    </source>
</evidence>
<sequence>MSNWMHGRLPWPRLLVLARVVIALVGGYSLAAILSMIAAKYSSLEGRELRSLIYLVFFLLYPIAIIWLFSINSHRKALLATLIANTCAWMSLYALDGLS</sequence>
<feature type="transmembrane region" description="Helical" evidence="1">
    <location>
        <begin position="20"/>
        <end position="39"/>
    </location>
</feature>
<dbReference type="EMBL" id="FLRB01000011">
    <property type="protein sequence ID" value="SBT21053.1"/>
    <property type="molecule type" value="Genomic_DNA"/>
</dbReference>
<dbReference type="Proteomes" id="UP000092871">
    <property type="component" value="Unassembled WGS sequence"/>
</dbReference>
<keyword evidence="1" id="KW-0472">Membrane</keyword>